<proteinExistence type="predicted"/>
<evidence type="ECO:0000313" key="5">
    <source>
        <dbReference type="Proteomes" id="UP000295341"/>
    </source>
</evidence>
<dbReference type="OrthoDB" id="27442at2"/>
<evidence type="ECO:0000259" key="3">
    <source>
        <dbReference type="PROSITE" id="PS51186"/>
    </source>
</evidence>
<accession>A0A4R7NTR2</accession>
<dbReference type="PROSITE" id="PS51186">
    <property type="entry name" value="GNAT"/>
    <property type="match status" value="1"/>
</dbReference>
<gene>
    <name evidence="4" type="ORF">DFR24_4634</name>
</gene>
<evidence type="ECO:0000313" key="4">
    <source>
        <dbReference type="EMBL" id="TDU24367.1"/>
    </source>
</evidence>
<dbReference type="InterPro" id="IPR000182">
    <property type="entry name" value="GNAT_dom"/>
</dbReference>
<organism evidence="4 5">
    <name type="scientific">Panacagrimonas perspica</name>
    <dbReference type="NCBI Taxonomy" id="381431"/>
    <lineage>
        <taxon>Bacteria</taxon>
        <taxon>Pseudomonadati</taxon>
        <taxon>Pseudomonadota</taxon>
        <taxon>Gammaproteobacteria</taxon>
        <taxon>Nevskiales</taxon>
        <taxon>Nevskiaceae</taxon>
        <taxon>Panacagrimonas</taxon>
    </lineage>
</organism>
<dbReference type="SUPFAM" id="SSF55729">
    <property type="entry name" value="Acyl-CoA N-acyltransferases (Nat)"/>
    <property type="match status" value="1"/>
</dbReference>
<keyword evidence="1 4" id="KW-0808">Transferase</keyword>
<dbReference type="PANTHER" id="PTHR43877">
    <property type="entry name" value="AMINOALKYLPHOSPHONATE N-ACETYLTRANSFERASE-RELATED-RELATED"/>
    <property type="match status" value="1"/>
</dbReference>
<dbReference type="InterPro" id="IPR050832">
    <property type="entry name" value="Bact_Acetyltransf"/>
</dbReference>
<dbReference type="InterPro" id="IPR016181">
    <property type="entry name" value="Acyl_CoA_acyltransferase"/>
</dbReference>
<dbReference type="RefSeq" id="WP_133883777.1">
    <property type="nucleotide sequence ID" value="NZ_MWIN01000003.1"/>
</dbReference>
<dbReference type="AlphaFoldDB" id="A0A4R7NTR2"/>
<dbReference type="EMBL" id="SOBT01000012">
    <property type="protein sequence ID" value="TDU24367.1"/>
    <property type="molecule type" value="Genomic_DNA"/>
</dbReference>
<reference evidence="4 5" key="1">
    <citation type="submission" date="2019-03" db="EMBL/GenBank/DDBJ databases">
        <title>Genomic Encyclopedia of Type Strains, Phase IV (KMG-IV): sequencing the most valuable type-strain genomes for metagenomic binning, comparative biology and taxonomic classification.</title>
        <authorList>
            <person name="Goeker M."/>
        </authorList>
    </citation>
    <scope>NUCLEOTIDE SEQUENCE [LARGE SCALE GENOMIC DNA]</scope>
    <source>
        <strain evidence="4 5">DSM 26377</strain>
    </source>
</reference>
<evidence type="ECO:0000256" key="1">
    <source>
        <dbReference type="ARBA" id="ARBA00022679"/>
    </source>
</evidence>
<name>A0A4R7NTR2_9GAMM</name>
<dbReference type="GO" id="GO:0016747">
    <property type="term" value="F:acyltransferase activity, transferring groups other than amino-acyl groups"/>
    <property type="evidence" value="ECO:0007669"/>
    <property type="project" value="InterPro"/>
</dbReference>
<comment type="caution">
    <text evidence="4">The sequence shown here is derived from an EMBL/GenBank/DDBJ whole genome shotgun (WGS) entry which is preliminary data.</text>
</comment>
<keyword evidence="2" id="KW-0012">Acyltransferase</keyword>
<protein>
    <submittedName>
        <fullName evidence="4">Ribosomal-protein-alanine N-acetyltransferase</fullName>
    </submittedName>
</protein>
<dbReference type="Gene3D" id="3.40.630.30">
    <property type="match status" value="1"/>
</dbReference>
<keyword evidence="5" id="KW-1185">Reference proteome</keyword>
<dbReference type="Pfam" id="PF00583">
    <property type="entry name" value="Acetyltransf_1"/>
    <property type="match status" value="1"/>
</dbReference>
<sequence length="160" mass="17693">MRGRQPSVSRIRVRAAKLADVPAMLALEALFPSDRMSVRSIRRFVTAASARVFVATGDEALLGNLVLLLRARSTKARIYSVVVDPQARGLGIGNRLVEAAERAAKCERRSAVTLEVRADNAVARALYAKRGYIEEQRLPRFYNDGADGLKLIRNFKGRNP</sequence>
<feature type="domain" description="N-acetyltransferase" evidence="3">
    <location>
        <begin position="11"/>
        <end position="156"/>
    </location>
</feature>
<evidence type="ECO:0000256" key="2">
    <source>
        <dbReference type="ARBA" id="ARBA00023315"/>
    </source>
</evidence>
<dbReference type="CDD" id="cd04301">
    <property type="entry name" value="NAT_SF"/>
    <property type="match status" value="1"/>
</dbReference>
<dbReference type="Proteomes" id="UP000295341">
    <property type="component" value="Unassembled WGS sequence"/>
</dbReference>